<dbReference type="PANTHER" id="PTHR46211">
    <property type="entry name" value="GLYCEROPHOSPHORYL DIESTER PHOSPHODIESTERASE"/>
    <property type="match status" value="1"/>
</dbReference>
<dbReference type="Gene3D" id="3.20.20.190">
    <property type="entry name" value="Phosphatidylinositol (PI) phosphodiesterase"/>
    <property type="match status" value="1"/>
</dbReference>
<accession>A0A1G1XVA0</accession>
<dbReference type="InterPro" id="IPR017946">
    <property type="entry name" value="PLC-like_Pdiesterase_TIM-brl"/>
</dbReference>
<reference evidence="2 3" key="1">
    <citation type="journal article" date="2016" name="Nat. Commun.">
        <title>Thousands of microbial genomes shed light on interconnected biogeochemical processes in an aquifer system.</title>
        <authorList>
            <person name="Anantharaman K."/>
            <person name="Brown C.T."/>
            <person name="Hug L.A."/>
            <person name="Sharon I."/>
            <person name="Castelle C.J."/>
            <person name="Probst A.J."/>
            <person name="Thomas B.C."/>
            <person name="Singh A."/>
            <person name="Wilkins M.J."/>
            <person name="Karaoz U."/>
            <person name="Brodie E.L."/>
            <person name="Williams K.H."/>
            <person name="Hubbard S.S."/>
            <person name="Banfield J.F."/>
        </authorList>
    </citation>
    <scope>NUCLEOTIDE SEQUENCE [LARGE SCALE GENOMIC DNA]</scope>
</reference>
<evidence type="ECO:0000313" key="2">
    <source>
        <dbReference type="EMBL" id="OGY43536.1"/>
    </source>
</evidence>
<dbReference type="SUPFAM" id="SSF51695">
    <property type="entry name" value="PLC-like phosphodiesterases"/>
    <property type="match status" value="1"/>
</dbReference>
<gene>
    <name evidence="2" type="ORF">A2729_00955</name>
</gene>
<dbReference type="STRING" id="1797532.A2729_00955"/>
<organism evidence="2 3">
    <name type="scientific">Candidatus Buchananbacteria bacterium RIFCSPHIGHO2_01_FULL_39_14</name>
    <dbReference type="NCBI Taxonomy" id="1797532"/>
    <lineage>
        <taxon>Bacteria</taxon>
        <taxon>Candidatus Buchananiibacteriota</taxon>
    </lineage>
</organism>
<protein>
    <recommendedName>
        <fullName evidence="1">GP-PDE domain-containing protein</fullName>
    </recommendedName>
</protein>
<sequence length="245" mass="27984">MSNSFLHIGHRGAPALEPENTLRSFKRAIEYKVDMIECDAHLTKENKAIIMHDDTLNRTTNGRGNVSDYTLKQLQAFRTTVKNEPIPTVEQVIKLTKNHCQLNIEIKSINPAAQVTKLITKHKAESYVIVSGNSVKALNQVKKINPKIKTTLIFWATKTDIGQYLFDFLARIFLPITRQIILNRSTKANVQSISLGKPLATKRTIQFLHQHNLKVYVWTVYKRSEITLLKQRGADGVFCNDPREF</sequence>
<proteinExistence type="predicted"/>
<evidence type="ECO:0000259" key="1">
    <source>
        <dbReference type="PROSITE" id="PS51704"/>
    </source>
</evidence>
<feature type="domain" description="GP-PDE" evidence="1">
    <location>
        <begin position="5"/>
        <end position="245"/>
    </location>
</feature>
<dbReference type="InterPro" id="IPR030395">
    <property type="entry name" value="GP_PDE_dom"/>
</dbReference>
<dbReference type="PANTHER" id="PTHR46211:SF14">
    <property type="entry name" value="GLYCEROPHOSPHODIESTER PHOSPHODIESTERASE"/>
    <property type="match status" value="1"/>
</dbReference>
<dbReference type="GO" id="GO:0008081">
    <property type="term" value="F:phosphoric diester hydrolase activity"/>
    <property type="evidence" value="ECO:0007669"/>
    <property type="project" value="InterPro"/>
</dbReference>
<dbReference type="Proteomes" id="UP000178930">
    <property type="component" value="Unassembled WGS sequence"/>
</dbReference>
<comment type="caution">
    <text evidence="2">The sequence shown here is derived from an EMBL/GenBank/DDBJ whole genome shotgun (WGS) entry which is preliminary data.</text>
</comment>
<dbReference type="PROSITE" id="PS51704">
    <property type="entry name" value="GP_PDE"/>
    <property type="match status" value="1"/>
</dbReference>
<dbReference type="GO" id="GO:0006629">
    <property type="term" value="P:lipid metabolic process"/>
    <property type="evidence" value="ECO:0007669"/>
    <property type="project" value="InterPro"/>
</dbReference>
<name>A0A1G1XVA0_9BACT</name>
<dbReference type="EMBL" id="MHIB01000034">
    <property type="protein sequence ID" value="OGY43536.1"/>
    <property type="molecule type" value="Genomic_DNA"/>
</dbReference>
<dbReference type="Pfam" id="PF03009">
    <property type="entry name" value="GDPD"/>
    <property type="match status" value="1"/>
</dbReference>
<evidence type="ECO:0000313" key="3">
    <source>
        <dbReference type="Proteomes" id="UP000178930"/>
    </source>
</evidence>
<dbReference type="AlphaFoldDB" id="A0A1G1XVA0"/>